<organism evidence="1">
    <name type="scientific">Saccharomyces paradoxus</name>
    <name type="common">Yeast</name>
    <name type="synonym">Saccharomyces douglasii</name>
    <dbReference type="NCBI Taxonomy" id="27291"/>
    <lineage>
        <taxon>Eukaryota</taxon>
        <taxon>Fungi</taxon>
        <taxon>Dikarya</taxon>
        <taxon>Ascomycota</taxon>
        <taxon>Saccharomycotina</taxon>
        <taxon>Saccharomycetes</taxon>
        <taxon>Saccharomycetales</taxon>
        <taxon>Saccharomycetaceae</taxon>
        <taxon>Saccharomyces</taxon>
    </lineage>
</organism>
<protein>
    <recommendedName>
        <fullName evidence="2">YML083C-like protein</fullName>
    </recommendedName>
</protein>
<evidence type="ECO:0000313" key="1">
    <source>
        <dbReference type="RefSeq" id="XP_033768234.1"/>
    </source>
</evidence>
<sequence>MIEPGKDSMDYLHVYNNNHAHVPRTPTGRQCLSPVLPPIILAVDQQHSMAFGYSSPRCLPTPILPSMTANVPVHWSQQIVTIPVAVQSNAGMIPILTPMASPRPQFKATTPSPHLAPVAIKLPDLKLPPSPVSSTVKGGASHPILPKIVIGNGGSHVERNSNEELIRKIPDYIDCAKTKAQLGKVRSGRQLIACAQEYHHPVNKDEVENINNILNFRDYIFKHPKSCFESPCTLSFEQFVRVYSFISFIYRTKKINKNKYELVCEMNVHEQLSNKRIQRTRTPEKYKIHLICESKLILTFNHCTKTVKFESINGGHCHPISANHIIKPSLFLIHCINKCYQTVSDPTDLKLALRDALEALDHERIGLPFLKRRHFKSSQASSLSNVSTTFKKREDHDALGVHTGIIHTANFFMFNASSDIFQRN</sequence>
<gene>
    <name evidence="1" type="ORF">SPAR_M00470</name>
</gene>
<dbReference type="OrthoDB" id="4050157at2759"/>
<dbReference type="VEuPathDB" id="FungiDB:SPAR_M00470"/>
<proteinExistence type="predicted"/>
<dbReference type="KEGG" id="spao:SPAR_M00470"/>
<name>A0A8B8UWU0_SACPA</name>
<dbReference type="GeneID" id="54632624"/>
<dbReference type="AlphaFoldDB" id="A0A8B8UWU0"/>
<dbReference type="RefSeq" id="XP_033768234.1">
    <property type="nucleotide sequence ID" value="XM_033912343.1"/>
</dbReference>
<reference evidence="1" key="1">
    <citation type="journal article" date="2017" name="Nat. Genet.">
        <title>Contrasting evolutionary genome dynamics between domesticated and wild yeasts.</title>
        <authorList>
            <person name="Yue J.X."/>
            <person name="Li J."/>
            <person name="Aigrain L."/>
            <person name="Hallin J."/>
            <person name="Persson K."/>
            <person name="Oliver K."/>
            <person name="Bergstrom A."/>
            <person name="Coupland P."/>
            <person name="Warringer J."/>
            <person name="Lagomarsino M.C."/>
            <person name="Fischer G."/>
            <person name="Durbin R."/>
            <person name="Liti G."/>
        </authorList>
    </citation>
    <scope>NUCLEOTIDE SEQUENCE</scope>
    <source>
        <strain evidence="1">CBS432</strain>
    </source>
</reference>
<evidence type="ECO:0008006" key="2">
    <source>
        <dbReference type="Google" id="ProtNLM"/>
    </source>
</evidence>
<reference evidence="1" key="2">
    <citation type="submission" date="2020-01" db="EMBL/GenBank/DDBJ databases">
        <title>Population-level Yeast Reference Genomes.</title>
        <authorList>
            <person name="Yue J.-X."/>
        </authorList>
    </citation>
    <scope>NUCLEOTIDE SEQUENCE</scope>
    <source>
        <strain evidence="1">CBS432</strain>
    </source>
</reference>
<reference evidence="1" key="4">
    <citation type="submission" date="2025-08" db="UniProtKB">
        <authorList>
            <consortium name="RefSeq"/>
        </authorList>
    </citation>
    <scope>IDENTIFICATION</scope>
    <source>
        <strain evidence="1">CBS432</strain>
    </source>
</reference>
<accession>A0A8B8UWU0</accession>
<reference evidence="1" key="3">
    <citation type="submission" date="2025-07" db="EMBL/GenBank/DDBJ databases">
        <authorList>
            <consortium name="NCBI Genome Project"/>
        </authorList>
    </citation>
    <scope>NUCLEOTIDE SEQUENCE</scope>
    <source>
        <strain evidence="1">CBS432</strain>
    </source>
</reference>